<feature type="compositionally biased region" description="Polar residues" evidence="1">
    <location>
        <begin position="868"/>
        <end position="879"/>
    </location>
</feature>
<dbReference type="AlphaFoldDB" id="A0A8J8P4R7"/>
<feature type="compositionally biased region" description="Basic residues" evidence="1">
    <location>
        <begin position="65"/>
        <end position="74"/>
    </location>
</feature>
<name>A0A8J8P4R7_HALGN</name>
<dbReference type="InterPro" id="IPR015449">
    <property type="entry name" value="K_chnl_Ca-activ_SK"/>
</dbReference>
<feature type="region of interest" description="Disordered" evidence="1">
    <location>
        <begin position="54"/>
        <end position="76"/>
    </location>
</feature>
<protein>
    <recommendedName>
        <fullName evidence="3">Potassium channel domain-containing protein</fullName>
    </recommendedName>
</protein>
<feature type="transmembrane region" description="Helical" evidence="2">
    <location>
        <begin position="508"/>
        <end position="528"/>
    </location>
</feature>
<accession>A0A8J8P4R7</accession>
<proteinExistence type="predicted"/>
<feature type="region of interest" description="Disordered" evidence="1">
    <location>
        <begin position="787"/>
        <end position="879"/>
    </location>
</feature>
<feature type="transmembrane region" description="Helical" evidence="2">
    <location>
        <begin position="346"/>
        <end position="368"/>
    </location>
</feature>
<feature type="transmembrane region" description="Helical" evidence="2">
    <location>
        <begin position="285"/>
        <end position="306"/>
    </location>
</feature>
<evidence type="ECO:0000259" key="3">
    <source>
        <dbReference type="Pfam" id="PF07885"/>
    </source>
</evidence>
<feature type="transmembrane region" description="Helical" evidence="2">
    <location>
        <begin position="572"/>
        <end position="596"/>
    </location>
</feature>
<dbReference type="OrthoDB" id="6128189at2759"/>
<dbReference type="EMBL" id="RRYP01001384">
    <property type="protein sequence ID" value="TNV86025.1"/>
    <property type="molecule type" value="Genomic_DNA"/>
</dbReference>
<evidence type="ECO:0000313" key="5">
    <source>
        <dbReference type="Proteomes" id="UP000785679"/>
    </source>
</evidence>
<keyword evidence="2" id="KW-0812">Transmembrane</keyword>
<gene>
    <name evidence="4" type="ORF">FGO68_gene14862</name>
</gene>
<evidence type="ECO:0000256" key="1">
    <source>
        <dbReference type="SAM" id="MobiDB-lite"/>
    </source>
</evidence>
<sequence length="879" mass="101141">MFQSGFQRSIHWNREDDAMDNDPDFELEEYKNDRLMASYAFSQSMMKPRNQSYITQGPLSPSKGARTKFQRQRTNKSISNNLRSQVIMNKRERVKEMRELGYADNETSHRMGLIMATEQDRLGTARNMASTTKMMLNDVRVVNIDPGEDEEFGDTTFEEDDPRQRSSHLMVSGNLAAQPSSTALDQRASGTQDNSPHLKPPQQEGGLSAKQLKKKRSVNRLTRDKLVMQEVGKLMYQQNQGGSQYQGGNINSAIFKFQRQDSMTSQKIQQQTVKSLRVQDQYYDWWRAFDLVGALVALAGLAVAIYSHECELTYDFEQIESRRREGLLPLNDFEPLVNDSNSEIHIYRLVTTVLTLFSMAIFVLRHIFIAKWRQQQYKFQLVESIMKPVDFNKQKEMKKLSGSSFLRSYTFYIDMCLLIIHPIPFVDPTFDMVCVNNMDKTKFVTVKYRMSTVLLTLMFTRIILIVRAALNYSAYTDQHAKRLLSDNYGFSPDVRFTLKCMIQRRPEATVSLILATSVLVIAYLLRLYEIMYYRAIGYLDFEQFIAAVWTTVITMATVGYGDVIPGTHIGRLIMMVTSIWGTFIFTLVIVAFGAVFNLSPHQKKAMHHLLLTRKAASTLTSAFRYYNSKKQFRTKNQSNPLYKEILQRKISFTNLDKDLKIKKITLSSNINDFRDERIALKRLKVNDGNETRKDLFFIKGEILDMSRDFHNIYAGIIDQKQIQEHQNEMLMGIQIDQRAIRAEQIEQQRAINSQQKRIKHVVAMIRGILKASKIDFADSHYEANYVSSTSSLTEDKNVQSSEAPEGVSQMQSPNQSQRTRLMNDLDIGGSGDDATTNNQDQSRLHPDRYTNGYNKQDYGFSQFRHADSPSNTVTTGGLH</sequence>
<comment type="caution">
    <text evidence="4">The sequence shown here is derived from an EMBL/GenBank/DDBJ whole genome shotgun (WGS) entry which is preliminary data.</text>
</comment>
<feature type="domain" description="Potassium channel" evidence="3">
    <location>
        <begin position="535"/>
        <end position="596"/>
    </location>
</feature>
<reference evidence="4" key="1">
    <citation type="submission" date="2019-06" db="EMBL/GenBank/DDBJ databases">
        <authorList>
            <person name="Zheng W."/>
        </authorList>
    </citation>
    <scope>NUCLEOTIDE SEQUENCE</scope>
    <source>
        <strain evidence="4">QDHG01</strain>
    </source>
</reference>
<feature type="transmembrane region" description="Helical" evidence="2">
    <location>
        <begin position="543"/>
        <end position="560"/>
    </location>
</feature>
<dbReference type="GO" id="GO:0016020">
    <property type="term" value="C:membrane"/>
    <property type="evidence" value="ECO:0007669"/>
    <property type="project" value="InterPro"/>
</dbReference>
<dbReference type="Pfam" id="PF07885">
    <property type="entry name" value="Ion_trans_2"/>
    <property type="match status" value="1"/>
</dbReference>
<dbReference type="PANTHER" id="PTHR10153">
    <property type="entry name" value="SMALL CONDUCTANCE CALCIUM-ACTIVATED POTASSIUM CHANNEL"/>
    <property type="match status" value="1"/>
</dbReference>
<feature type="compositionally biased region" description="Polar residues" evidence="1">
    <location>
        <begin position="175"/>
        <end position="195"/>
    </location>
</feature>
<keyword evidence="2" id="KW-0472">Membrane</keyword>
<dbReference type="Gene3D" id="1.10.287.70">
    <property type="match status" value="1"/>
</dbReference>
<dbReference type="SUPFAM" id="SSF81324">
    <property type="entry name" value="Voltage-gated potassium channels"/>
    <property type="match status" value="1"/>
</dbReference>
<dbReference type="PRINTS" id="PR00169">
    <property type="entry name" value="KCHANNEL"/>
</dbReference>
<feature type="transmembrane region" description="Helical" evidence="2">
    <location>
        <begin position="446"/>
        <end position="466"/>
    </location>
</feature>
<feature type="region of interest" description="Disordered" evidence="1">
    <location>
        <begin position="146"/>
        <end position="214"/>
    </location>
</feature>
<feature type="transmembrane region" description="Helical" evidence="2">
    <location>
        <begin position="405"/>
        <end position="426"/>
    </location>
</feature>
<keyword evidence="2" id="KW-1133">Transmembrane helix</keyword>
<feature type="compositionally biased region" description="Polar residues" evidence="1">
    <location>
        <begin position="787"/>
        <end position="820"/>
    </location>
</feature>
<feature type="compositionally biased region" description="Acidic residues" evidence="1">
    <location>
        <begin position="146"/>
        <end position="161"/>
    </location>
</feature>
<evidence type="ECO:0000313" key="4">
    <source>
        <dbReference type="EMBL" id="TNV86025.1"/>
    </source>
</evidence>
<dbReference type="Proteomes" id="UP000785679">
    <property type="component" value="Unassembled WGS sequence"/>
</dbReference>
<keyword evidence="5" id="KW-1185">Reference proteome</keyword>
<dbReference type="GO" id="GO:0016286">
    <property type="term" value="F:small conductance calcium-activated potassium channel activity"/>
    <property type="evidence" value="ECO:0007669"/>
    <property type="project" value="InterPro"/>
</dbReference>
<dbReference type="InterPro" id="IPR013099">
    <property type="entry name" value="K_chnl_dom"/>
</dbReference>
<organism evidence="4 5">
    <name type="scientific">Halteria grandinella</name>
    <dbReference type="NCBI Taxonomy" id="5974"/>
    <lineage>
        <taxon>Eukaryota</taxon>
        <taxon>Sar</taxon>
        <taxon>Alveolata</taxon>
        <taxon>Ciliophora</taxon>
        <taxon>Intramacronucleata</taxon>
        <taxon>Spirotrichea</taxon>
        <taxon>Stichotrichia</taxon>
        <taxon>Sporadotrichida</taxon>
        <taxon>Halteriidae</taxon>
        <taxon>Halteria</taxon>
    </lineage>
</organism>
<evidence type="ECO:0000256" key="2">
    <source>
        <dbReference type="SAM" id="Phobius"/>
    </source>
</evidence>